<dbReference type="Proteomes" id="UP000499080">
    <property type="component" value="Unassembled WGS sequence"/>
</dbReference>
<accession>A0A4Y2ATX6</accession>
<name>A0A4Y2ATX6_ARAVE</name>
<evidence type="ECO:0000313" key="2">
    <source>
        <dbReference type="EMBL" id="GBL82635.1"/>
    </source>
</evidence>
<dbReference type="EMBL" id="BGPR01000029">
    <property type="protein sequence ID" value="GBL82635.1"/>
    <property type="molecule type" value="Genomic_DNA"/>
</dbReference>
<proteinExistence type="predicted"/>
<keyword evidence="1" id="KW-1133">Transmembrane helix</keyword>
<protein>
    <submittedName>
        <fullName evidence="2">Uncharacterized protein</fullName>
    </submittedName>
</protein>
<organism evidence="2 3">
    <name type="scientific">Araneus ventricosus</name>
    <name type="common">Orbweaver spider</name>
    <name type="synonym">Epeira ventricosa</name>
    <dbReference type="NCBI Taxonomy" id="182803"/>
    <lineage>
        <taxon>Eukaryota</taxon>
        <taxon>Metazoa</taxon>
        <taxon>Ecdysozoa</taxon>
        <taxon>Arthropoda</taxon>
        <taxon>Chelicerata</taxon>
        <taxon>Arachnida</taxon>
        <taxon>Araneae</taxon>
        <taxon>Araneomorphae</taxon>
        <taxon>Entelegynae</taxon>
        <taxon>Araneoidea</taxon>
        <taxon>Araneidae</taxon>
        <taxon>Araneus</taxon>
    </lineage>
</organism>
<reference evidence="2 3" key="1">
    <citation type="journal article" date="2019" name="Sci. Rep.">
        <title>Orb-weaving spider Araneus ventricosus genome elucidates the spidroin gene catalogue.</title>
        <authorList>
            <person name="Kono N."/>
            <person name="Nakamura H."/>
            <person name="Ohtoshi R."/>
            <person name="Moran D.A.P."/>
            <person name="Shinohara A."/>
            <person name="Yoshida Y."/>
            <person name="Fujiwara M."/>
            <person name="Mori M."/>
            <person name="Tomita M."/>
            <person name="Arakawa K."/>
        </authorList>
    </citation>
    <scope>NUCLEOTIDE SEQUENCE [LARGE SCALE GENOMIC DNA]</scope>
</reference>
<feature type="transmembrane region" description="Helical" evidence="1">
    <location>
        <begin position="85"/>
        <end position="103"/>
    </location>
</feature>
<feature type="transmembrane region" description="Helical" evidence="1">
    <location>
        <begin position="47"/>
        <end position="65"/>
    </location>
</feature>
<keyword evidence="1" id="KW-0472">Membrane</keyword>
<evidence type="ECO:0000313" key="3">
    <source>
        <dbReference type="Proteomes" id="UP000499080"/>
    </source>
</evidence>
<gene>
    <name evidence="2" type="ORF">AVEN_263711_1</name>
</gene>
<comment type="caution">
    <text evidence="2">The sequence shown here is derived from an EMBL/GenBank/DDBJ whole genome shotgun (WGS) entry which is preliminary data.</text>
</comment>
<sequence length="152" mass="17244">MRARYRLNLTSSALPLVWCGSLDRRVRTQVSSSSSDRGSQLRDMRMGSWFTGAVVCVMFAHSLSYEDKQKHLLSSANLQDMGLPNSFPASVSYSVFLSALSGLQRTTQRKRTVTFLSSQTAMGMDLTDYLWNKAHEKHRAMVLQRMMKNGKR</sequence>
<evidence type="ECO:0000256" key="1">
    <source>
        <dbReference type="SAM" id="Phobius"/>
    </source>
</evidence>
<keyword evidence="3" id="KW-1185">Reference proteome</keyword>
<dbReference type="AlphaFoldDB" id="A0A4Y2ATX6"/>
<dbReference type="OrthoDB" id="6416261at2759"/>
<keyword evidence="1" id="KW-0812">Transmembrane</keyword>